<sequence length="148" mass="16553">MKGYLDGQEQGLIVPWCSQVEVLNHPTVGCFVTHCGWNSTLESLAMCVPIVACPHFSDQLTNAKMVDVVWKNGIMVRARDGGGLVERKEIRSICDPRPSATSHTRFLSGTVHLRRAEGEAKRYIYVILTLKKHSPLHGGRWVMLHCSK</sequence>
<name>A0A2I0IKU5_PUNGR</name>
<protein>
    <submittedName>
        <fullName evidence="5">Uncharacterized protein</fullName>
    </submittedName>
</protein>
<dbReference type="PANTHER" id="PTHR11926:SF1534">
    <property type="entry name" value="GLYCOSYLTRANSFERASE"/>
    <property type="match status" value="1"/>
</dbReference>
<comment type="caution">
    <text evidence="5">The sequence shown here is derived from an EMBL/GenBank/DDBJ whole genome shotgun (WGS) entry which is preliminary data.</text>
</comment>
<dbReference type="GO" id="GO:0080044">
    <property type="term" value="F:quercetin 7-O-glucosyltransferase activity"/>
    <property type="evidence" value="ECO:0007669"/>
    <property type="project" value="TreeGrafter"/>
</dbReference>
<evidence type="ECO:0000256" key="4">
    <source>
        <dbReference type="RuleBase" id="RU003718"/>
    </source>
</evidence>
<keyword evidence="3 4" id="KW-0808">Transferase</keyword>
<dbReference type="InterPro" id="IPR035595">
    <property type="entry name" value="UDP_glycos_trans_CS"/>
</dbReference>
<evidence type="ECO:0000256" key="1">
    <source>
        <dbReference type="ARBA" id="ARBA00009995"/>
    </source>
</evidence>
<evidence type="ECO:0000313" key="6">
    <source>
        <dbReference type="Proteomes" id="UP000233551"/>
    </source>
</evidence>
<evidence type="ECO:0000256" key="2">
    <source>
        <dbReference type="ARBA" id="ARBA00022676"/>
    </source>
</evidence>
<organism evidence="5 6">
    <name type="scientific">Punica granatum</name>
    <name type="common">Pomegranate</name>
    <dbReference type="NCBI Taxonomy" id="22663"/>
    <lineage>
        <taxon>Eukaryota</taxon>
        <taxon>Viridiplantae</taxon>
        <taxon>Streptophyta</taxon>
        <taxon>Embryophyta</taxon>
        <taxon>Tracheophyta</taxon>
        <taxon>Spermatophyta</taxon>
        <taxon>Magnoliopsida</taxon>
        <taxon>eudicotyledons</taxon>
        <taxon>Gunneridae</taxon>
        <taxon>Pentapetalae</taxon>
        <taxon>rosids</taxon>
        <taxon>malvids</taxon>
        <taxon>Myrtales</taxon>
        <taxon>Lythraceae</taxon>
        <taxon>Punica</taxon>
    </lineage>
</organism>
<keyword evidence="2 4" id="KW-0328">Glycosyltransferase</keyword>
<dbReference type="Pfam" id="PF00201">
    <property type="entry name" value="UDPGT"/>
    <property type="match status" value="1"/>
</dbReference>
<dbReference type="GO" id="GO:0080043">
    <property type="term" value="F:quercetin 3-O-glucosyltransferase activity"/>
    <property type="evidence" value="ECO:0007669"/>
    <property type="project" value="TreeGrafter"/>
</dbReference>
<keyword evidence="6" id="KW-1185">Reference proteome</keyword>
<dbReference type="Gene3D" id="3.40.50.2000">
    <property type="entry name" value="Glycogen Phosphorylase B"/>
    <property type="match status" value="1"/>
</dbReference>
<dbReference type="PANTHER" id="PTHR11926">
    <property type="entry name" value="GLUCOSYL/GLUCURONOSYL TRANSFERASES"/>
    <property type="match status" value="1"/>
</dbReference>
<reference evidence="5 6" key="1">
    <citation type="submission" date="2017-11" db="EMBL/GenBank/DDBJ databases">
        <title>De-novo sequencing of pomegranate (Punica granatum L.) genome.</title>
        <authorList>
            <person name="Akparov Z."/>
            <person name="Amiraslanov A."/>
            <person name="Hajiyeva S."/>
            <person name="Abbasov M."/>
            <person name="Kaur K."/>
            <person name="Hamwieh A."/>
            <person name="Solovyev V."/>
            <person name="Salamov A."/>
            <person name="Braich B."/>
            <person name="Kosarev P."/>
            <person name="Mahmoud A."/>
            <person name="Hajiyev E."/>
            <person name="Babayeva S."/>
            <person name="Izzatullayeva V."/>
            <person name="Mammadov A."/>
            <person name="Mammadov A."/>
            <person name="Sharifova S."/>
            <person name="Ojaghi J."/>
            <person name="Eynullazada K."/>
            <person name="Bayramov B."/>
            <person name="Abdulazimova A."/>
            <person name="Shahmuradov I."/>
        </authorList>
    </citation>
    <scope>NUCLEOTIDE SEQUENCE [LARGE SCALE GENOMIC DNA]</scope>
    <source>
        <strain evidence="6">cv. AG2017</strain>
        <tissue evidence="5">Leaf</tissue>
    </source>
</reference>
<gene>
    <name evidence="5" type="ORF">CRG98_034972</name>
</gene>
<dbReference type="InterPro" id="IPR002213">
    <property type="entry name" value="UDP_glucos_trans"/>
</dbReference>
<evidence type="ECO:0000313" key="5">
    <source>
        <dbReference type="EMBL" id="PKI44617.1"/>
    </source>
</evidence>
<evidence type="ECO:0000256" key="3">
    <source>
        <dbReference type="ARBA" id="ARBA00022679"/>
    </source>
</evidence>
<dbReference type="STRING" id="22663.A0A2I0IKU5"/>
<accession>A0A2I0IKU5</accession>
<comment type="similarity">
    <text evidence="1 4">Belongs to the UDP-glycosyltransferase family.</text>
</comment>
<dbReference type="PROSITE" id="PS00375">
    <property type="entry name" value="UDPGT"/>
    <property type="match status" value="1"/>
</dbReference>
<dbReference type="SUPFAM" id="SSF53756">
    <property type="entry name" value="UDP-Glycosyltransferase/glycogen phosphorylase"/>
    <property type="match status" value="1"/>
</dbReference>
<dbReference type="Proteomes" id="UP000233551">
    <property type="component" value="Unassembled WGS sequence"/>
</dbReference>
<dbReference type="CDD" id="cd03784">
    <property type="entry name" value="GT1_Gtf-like"/>
    <property type="match status" value="1"/>
</dbReference>
<dbReference type="EMBL" id="PGOL01002859">
    <property type="protein sequence ID" value="PKI44617.1"/>
    <property type="molecule type" value="Genomic_DNA"/>
</dbReference>
<dbReference type="AlphaFoldDB" id="A0A2I0IKU5"/>
<proteinExistence type="inferred from homology"/>